<evidence type="ECO:0000313" key="6">
    <source>
        <dbReference type="EMBL" id="SFB00360.1"/>
    </source>
</evidence>
<evidence type="ECO:0000256" key="1">
    <source>
        <dbReference type="ARBA" id="ARBA00001561"/>
    </source>
</evidence>
<dbReference type="GO" id="GO:0009253">
    <property type="term" value="P:peptidoglycan catabolic process"/>
    <property type="evidence" value="ECO:0007669"/>
    <property type="project" value="InterPro"/>
</dbReference>
<keyword evidence="7" id="KW-1185">Reference proteome</keyword>
<dbReference type="EMBL" id="FOKK01000003">
    <property type="protein sequence ID" value="SFB00360.1"/>
    <property type="molecule type" value="Genomic_DNA"/>
</dbReference>
<dbReference type="AlphaFoldDB" id="A0A1I0XJ67"/>
<evidence type="ECO:0000256" key="4">
    <source>
        <dbReference type="ARBA" id="ARBA00023316"/>
    </source>
</evidence>
<dbReference type="InterPro" id="IPR036505">
    <property type="entry name" value="Amidase/PGRP_sf"/>
</dbReference>
<dbReference type="Pfam" id="PF01510">
    <property type="entry name" value="Amidase_2"/>
    <property type="match status" value="1"/>
</dbReference>
<dbReference type="GO" id="GO:0071555">
    <property type="term" value="P:cell wall organization"/>
    <property type="evidence" value="ECO:0007669"/>
    <property type="project" value="UniProtKB-KW"/>
</dbReference>
<comment type="catalytic activity">
    <reaction evidence="1">
        <text>Hydrolyzes the link between N-acetylmuramoyl residues and L-amino acid residues in certain cell-wall glycopeptides.</text>
        <dbReference type="EC" id="3.5.1.28"/>
    </reaction>
</comment>
<evidence type="ECO:0000256" key="3">
    <source>
        <dbReference type="ARBA" id="ARBA00022801"/>
    </source>
</evidence>
<organism evidence="6 7">
    <name type="scientific">Algoriphagus aquimarinus</name>
    <dbReference type="NCBI Taxonomy" id="237018"/>
    <lineage>
        <taxon>Bacteria</taxon>
        <taxon>Pseudomonadati</taxon>
        <taxon>Bacteroidota</taxon>
        <taxon>Cytophagia</taxon>
        <taxon>Cytophagales</taxon>
        <taxon>Cyclobacteriaceae</taxon>
        <taxon>Algoriphagus</taxon>
    </lineage>
</organism>
<name>A0A1I0XJ67_9BACT</name>
<dbReference type="RefSeq" id="WP_092895114.1">
    <property type="nucleotide sequence ID" value="NZ_FOKK01000003.1"/>
</dbReference>
<dbReference type="STRING" id="237018.SAMN04489723_103188"/>
<keyword evidence="3" id="KW-0378">Hydrolase</keyword>
<dbReference type="Gene3D" id="3.40.80.10">
    <property type="entry name" value="Peptidoglycan recognition protein-like"/>
    <property type="match status" value="1"/>
</dbReference>
<dbReference type="InterPro" id="IPR051206">
    <property type="entry name" value="NAMLAA_amidase_2"/>
</dbReference>
<dbReference type="Proteomes" id="UP000198790">
    <property type="component" value="Unassembled WGS sequence"/>
</dbReference>
<evidence type="ECO:0000313" key="7">
    <source>
        <dbReference type="Proteomes" id="UP000198790"/>
    </source>
</evidence>
<dbReference type="OrthoDB" id="9794842at2"/>
<evidence type="ECO:0000256" key="2">
    <source>
        <dbReference type="ARBA" id="ARBA00011901"/>
    </source>
</evidence>
<feature type="domain" description="N-acetylmuramoyl-L-alanine amidase" evidence="5">
    <location>
        <begin position="55"/>
        <end position="205"/>
    </location>
</feature>
<gene>
    <name evidence="6" type="ORF">SAMN04489723_103188</name>
</gene>
<keyword evidence="4" id="KW-0961">Cell wall biogenesis/degradation</keyword>
<dbReference type="PANTHER" id="PTHR30417:SF1">
    <property type="entry name" value="N-ACETYLMURAMOYL-L-ALANINE AMIDASE AMID"/>
    <property type="match status" value="1"/>
</dbReference>
<dbReference type="SUPFAM" id="SSF55846">
    <property type="entry name" value="N-acetylmuramoyl-L-alanine amidase-like"/>
    <property type="match status" value="1"/>
</dbReference>
<protein>
    <recommendedName>
        <fullName evidence="2">N-acetylmuramoyl-L-alanine amidase</fullName>
        <ecNumber evidence="2">3.5.1.28</ecNumber>
    </recommendedName>
</protein>
<dbReference type="PANTHER" id="PTHR30417">
    <property type="entry name" value="N-ACETYLMURAMOYL-L-ALANINE AMIDASE AMID"/>
    <property type="match status" value="1"/>
</dbReference>
<dbReference type="EC" id="3.5.1.28" evidence="2"/>
<dbReference type="InterPro" id="IPR002502">
    <property type="entry name" value="Amidase_domain"/>
</dbReference>
<dbReference type="GO" id="GO:0008745">
    <property type="term" value="F:N-acetylmuramoyl-L-alanine amidase activity"/>
    <property type="evidence" value="ECO:0007669"/>
    <property type="project" value="UniProtKB-EC"/>
</dbReference>
<accession>A0A1I0XJ67</accession>
<dbReference type="GO" id="GO:0009254">
    <property type="term" value="P:peptidoglycan turnover"/>
    <property type="evidence" value="ECO:0007669"/>
    <property type="project" value="TreeGrafter"/>
</dbReference>
<sequence>MKINSLTTILLFFGISLFSFFQVSCSSKSTFRIIDKPITWNQEREALSLSYLKDRHGLDQNTATIDPRMVVVHWTAINTIEVTFDVFNPTTLAGRADLTGASNLNVSSQFLIDRDGTIFRLLPDTTFARHTIGLNYLAIGVENIGGDDMPLTKEQLKANEELIRYLERKYEIDYVIGHHEYQNFQTTDLWKEADPDYRTVKTDPGEAFMKKLRKNLADLNLKPVPTL</sequence>
<proteinExistence type="predicted"/>
<reference evidence="6 7" key="1">
    <citation type="submission" date="2016-10" db="EMBL/GenBank/DDBJ databases">
        <authorList>
            <person name="de Groot N.N."/>
        </authorList>
    </citation>
    <scope>NUCLEOTIDE SEQUENCE [LARGE SCALE GENOMIC DNA]</scope>
    <source>
        <strain evidence="6 7">DSM 23399</strain>
    </source>
</reference>
<dbReference type="SMART" id="SM00644">
    <property type="entry name" value="Ami_2"/>
    <property type="match status" value="1"/>
</dbReference>
<evidence type="ECO:0000259" key="5">
    <source>
        <dbReference type="SMART" id="SM00644"/>
    </source>
</evidence>
<dbReference type="CDD" id="cd06583">
    <property type="entry name" value="PGRP"/>
    <property type="match status" value="1"/>
</dbReference>